<dbReference type="EMBL" id="NEXF01000459">
    <property type="protein sequence ID" value="PSO06561.1"/>
    <property type="molecule type" value="Genomic_DNA"/>
</dbReference>
<dbReference type="AlphaFoldDB" id="A0A2R6C6P5"/>
<comment type="caution">
    <text evidence="4">The sequence shown here is derived from an EMBL/GenBank/DDBJ whole genome shotgun (WGS) entry which is preliminary data.</text>
</comment>
<evidence type="ECO:0000259" key="3">
    <source>
        <dbReference type="PROSITE" id="PS51371"/>
    </source>
</evidence>
<evidence type="ECO:0000313" key="4">
    <source>
        <dbReference type="EMBL" id="PSO06561.1"/>
    </source>
</evidence>
<dbReference type="PANTHER" id="PTHR43080:SF2">
    <property type="entry name" value="CBS DOMAIN-CONTAINING PROTEIN"/>
    <property type="match status" value="1"/>
</dbReference>
<dbReference type="Proteomes" id="UP000242015">
    <property type="component" value="Unassembled WGS sequence"/>
</dbReference>
<reference evidence="4 5" key="1">
    <citation type="submission" date="2017-04" db="EMBL/GenBank/DDBJ databases">
        <title>Novel microbial lineages endemic to geothermal iron-oxide mats fill important gaps in the evolutionary history of Archaea.</title>
        <authorList>
            <person name="Jay Z.J."/>
            <person name="Beam J.P."/>
            <person name="Dlakic M."/>
            <person name="Rusch D.B."/>
            <person name="Kozubal M.A."/>
            <person name="Inskeep W.P."/>
        </authorList>
    </citation>
    <scope>NUCLEOTIDE SEQUENCE [LARGE SCALE GENOMIC DNA]</scope>
    <source>
        <strain evidence="4">BE_D</strain>
    </source>
</reference>
<feature type="domain" description="CBS" evidence="3">
    <location>
        <begin position="111"/>
        <end position="170"/>
    </location>
</feature>
<dbReference type="InterPro" id="IPR000644">
    <property type="entry name" value="CBS_dom"/>
</dbReference>
<evidence type="ECO:0000256" key="1">
    <source>
        <dbReference type="ARBA" id="ARBA00023122"/>
    </source>
</evidence>
<dbReference type="InterPro" id="IPR046342">
    <property type="entry name" value="CBS_dom_sf"/>
</dbReference>
<keyword evidence="1 2" id="KW-0129">CBS domain</keyword>
<dbReference type="Gene3D" id="3.10.580.10">
    <property type="entry name" value="CBS-domain"/>
    <property type="match status" value="1"/>
</dbReference>
<dbReference type="SUPFAM" id="SSF54631">
    <property type="entry name" value="CBS-domain pair"/>
    <property type="match status" value="1"/>
</dbReference>
<evidence type="ECO:0000313" key="5">
    <source>
        <dbReference type="Proteomes" id="UP000242015"/>
    </source>
</evidence>
<dbReference type="PANTHER" id="PTHR43080">
    <property type="entry name" value="CBS DOMAIN-CONTAINING PROTEIN CBSX3, MITOCHONDRIAL"/>
    <property type="match status" value="1"/>
</dbReference>
<gene>
    <name evidence="4" type="ORF">B9Q04_15415</name>
</gene>
<accession>A0A2R6C6P5</accession>
<proteinExistence type="predicted"/>
<dbReference type="SMART" id="SM00116">
    <property type="entry name" value="CBS"/>
    <property type="match status" value="2"/>
</dbReference>
<dbReference type="Pfam" id="PF00571">
    <property type="entry name" value="CBS"/>
    <property type="match status" value="2"/>
</dbReference>
<feature type="domain" description="CBS" evidence="3">
    <location>
        <begin position="46"/>
        <end position="102"/>
    </location>
</feature>
<sequence>MSHMTAYPDTIAHIYVSVGISIGELRWRFPVLSEKPVGEVRVVDVMSSNPVVVDSEANVEEAAVKMDRGDLGCVLVEVNGAVEGILTERDIVRRVVARGLPPKSTLVKDVMTKPIIAVPPDTPVEAALKLMSEEGVRRLAVVLDNKLVGLVTLTHVAKAVDAEWEHINALLAALTSQSSSSLEPYA</sequence>
<organism evidence="4 5">
    <name type="scientific">Candidatus Marsarchaeota G2 archaeon BE_D</name>
    <dbReference type="NCBI Taxonomy" id="1978158"/>
    <lineage>
        <taxon>Archaea</taxon>
        <taxon>Candidatus Marsarchaeota</taxon>
        <taxon>Candidatus Marsarchaeota group 2</taxon>
    </lineage>
</organism>
<dbReference type="PROSITE" id="PS51371">
    <property type="entry name" value="CBS"/>
    <property type="match status" value="2"/>
</dbReference>
<protein>
    <recommendedName>
        <fullName evidence="3">CBS domain-containing protein</fullName>
    </recommendedName>
</protein>
<name>A0A2R6C6P5_9ARCH</name>
<evidence type="ECO:0000256" key="2">
    <source>
        <dbReference type="PROSITE-ProRule" id="PRU00703"/>
    </source>
</evidence>
<dbReference type="InterPro" id="IPR051257">
    <property type="entry name" value="Diverse_CBS-Domain"/>
</dbReference>